<dbReference type="InterPro" id="IPR017853">
    <property type="entry name" value="GH"/>
</dbReference>
<dbReference type="Pfam" id="PF00933">
    <property type="entry name" value="Glyco_hydro_3"/>
    <property type="match status" value="1"/>
</dbReference>
<dbReference type="Gene3D" id="3.40.50.1700">
    <property type="entry name" value="Glycoside hydrolase family 3 C-terminal domain"/>
    <property type="match status" value="1"/>
</dbReference>
<dbReference type="SUPFAM" id="SSF52279">
    <property type="entry name" value="Beta-D-glucan exohydrolase, C-terminal domain"/>
    <property type="match status" value="1"/>
</dbReference>
<dbReference type="Gene3D" id="3.20.20.300">
    <property type="entry name" value="Glycoside hydrolase, family 3, N-terminal domain"/>
    <property type="match status" value="1"/>
</dbReference>
<dbReference type="SMART" id="SM01217">
    <property type="entry name" value="Fn3_like"/>
    <property type="match status" value="1"/>
</dbReference>
<dbReference type="Pfam" id="PF14310">
    <property type="entry name" value="Fn3-like"/>
    <property type="match status" value="1"/>
</dbReference>
<dbReference type="PROSITE" id="PS51820">
    <property type="entry name" value="PA14"/>
    <property type="match status" value="1"/>
</dbReference>
<protein>
    <submittedName>
        <fullName evidence="4">Beta-glucosidase</fullName>
    </submittedName>
</protein>
<name>A0A918X3A1_9ACTN</name>
<feature type="domain" description="PA14" evidence="3">
    <location>
        <begin position="403"/>
        <end position="557"/>
    </location>
</feature>
<dbReference type="InterPro" id="IPR026891">
    <property type="entry name" value="Fn3-like"/>
</dbReference>
<keyword evidence="2" id="KW-0378">Hydrolase</keyword>
<dbReference type="PRINTS" id="PR00133">
    <property type="entry name" value="GLHYDRLASE3"/>
</dbReference>
<dbReference type="InterPro" id="IPR036962">
    <property type="entry name" value="Glyco_hydro_3_N_sf"/>
</dbReference>
<dbReference type="GO" id="GO:0004553">
    <property type="term" value="F:hydrolase activity, hydrolyzing O-glycosyl compounds"/>
    <property type="evidence" value="ECO:0007669"/>
    <property type="project" value="InterPro"/>
</dbReference>
<dbReference type="InterPro" id="IPR037524">
    <property type="entry name" value="PA14/GLEYA"/>
</dbReference>
<dbReference type="Gene3D" id="2.60.120.260">
    <property type="entry name" value="Galactose-binding domain-like"/>
    <property type="match status" value="1"/>
</dbReference>
<dbReference type="InterPro" id="IPR002772">
    <property type="entry name" value="Glyco_hydro_3_C"/>
</dbReference>
<organism evidence="4 5">
    <name type="scientific">Streptomyces finlayi</name>
    <dbReference type="NCBI Taxonomy" id="67296"/>
    <lineage>
        <taxon>Bacteria</taxon>
        <taxon>Bacillati</taxon>
        <taxon>Actinomycetota</taxon>
        <taxon>Actinomycetes</taxon>
        <taxon>Kitasatosporales</taxon>
        <taxon>Streptomycetaceae</taxon>
        <taxon>Streptomyces</taxon>
    </lineage>
</organism>
<evidence type="ECO:0000313" key="5">
    <source>
        <dbReference type="Proteomes" id="UP000638353"/>
    </source>
</evidence>
<dbReference type="Pfam" id="PF01915">
    <property type="entry name" value="Glyco_hydro_3_C"/>
    <property type="match status" value="1"/>
</dbReference>
<evidence type="ECO:0000256" key="1">
    <source>
        <dbReference type="ARBA" id="ARBA00005336"/>
    </source>
</evidence>
<dbReference type="SUPFAM" id="SSF51445">
    <property type="entry name" value="(Trans)glycosidases"/>
    <property type="match status" value="1"/>
</dbReference>
<evidence type="ECO:0000259" key="3">
    <source>
        <dbReference type="PROSITE" id="PS51820"/>
    </source>
</evidence>
<evidence type="ECO:0000256" key="2">
    <source>
        <dbReference type="ARBA" id="ARBA00022801"/>
    </source>
</evidence>
<reference evidence="4" key="2">
    <citation type="submission" date="2020-09" db="EMBL/GenBank/DDBJ databases">
        <authorList>
            <person name="Sun Q."/>
            <person name="Ohkuma M."/>
        </authorList>
    </citation>
    <scope>NUCLEOTIDE SEQUENCE</scope>
    <source>
        <strain evidence="4">JCM 4637</strain>
    </source>
</reference>
<dbReference type="InterPro" id="IPR001764">
    <property type="entry name" value="Glyco_hydro_3_N"/>
</dbReference>
<dbReference type="Gene3D" id="2.60.40.10">
    <property type="entry name" value="Immunoglobulins"/>
    <property type="match status" value="1"/>
</dbReference>
<dbReference type="AlphaFoldDB" id="A0A918X3A1"/>
<proteinExistence type="inferred from homology"/>
<dbReference type="PANTHER" id="PTHR42715">
    <property type="entry name" value="BETA-GLUCOSIDASE"/>
    <property type="match status" value="1"/>
</dbReference>
<dbReference type="InterPro" id="IPR011658">
    <property type="entry name" value="PA14_dom"/>
</dbReference>
<dbReference type="RefSeq" id="WP_229898291.1">
    <property type="nucleotide sequence ID" value="NZ_BMVC01000013.1"/>
</dbReference>
<dbReference type="Proteomes" id="UP000638353">
    <property type="component" value="Unassembled WGS sequence"/>
</dbReference>
<gene>
    <name evidence="4" type="ORF">GCM10010334_60000</name>
</gene>
<dbReference type="GO" id="GO:0005975">
    <property type="term" value="P:carbohydrate metabolic process"/>
    <property type="evidence" value="ECO:0007669"/>
    <property type="project" value="InterPro"/>
</dbReference>
<dbReference type="InterPro" id="IPR050288">
    <property type="entry name" value="Cellulose_deg_GH3"/>
</dbReference>
<dbReference type="PANTHER" id="PTHR42715:SF10">
    <property type="entry name" value="BETA-GLUCOSIDASE"/>
    <property type="match status" value="1"/>
</dbReference>
<sequence>MAGEPTTQNTRDEQLREDVVSAALGKLDLDAKARLLAGQDMWSIPALPEIGLKSLVFSDGPIGVRGVRWTADDPSIALPSPTALAATWDPELARRAGRLLAQEARRKDVHVLLAPTVNLHRSPLGGRHFECYSEDPYLTGEIGSGYVNGVQDGGVGTTVKHFVGNDAETDRFTVNNLIDPRPLRELYLAPFEAIVENAHPWGIMCAYNSVNGTTMSEHRYLQNEVLRGEWGFDGAIVSDWMAARSTKGDIEGGLDVAMPGPQTVYGEALAGAVRAGEVEESVVDEAVRNVLRLAARVGILDGAPAVVTELPAEIDGQAVAREVAHRAIVLVRNEGDVLPLASSGTVALSGAAARDARVLGGGSATVFPERIVSPLDGLTEALPAGALTYSIGADPSDELMVADKGFELRAICRDENGETVGEGSLPNGQVQWIGNDLPEGVTYDNLHTIEITGTFTPRETGEHIFGTRGLGQFTLAVGGETFYDDFHGPREGADPFESFFGAPEERGRTHLTEGRPVTVSLTHTVQKNTGSPLTAVMFSLSHLSPQRDADELIAEAVEAARGADTAVVVVATTDRVESEGFDRTDLALPGRQNDLVRAVAAVNPRTVVIVNSGSPVEMPWREEVSAILLTWFPGQEGGAALADVLLGAQEPGGRLPTTWPVSFSDVPVTQVTPVDGELPYTEGVFIGYRAWEKAGTAPAYSFGHGLGYTTWSYESVTVSGTTATVRLTNTGTRPGREVVQAYVAPAADTVERPARWLAAFAGVTAEPGETVEVTLALPRRTFEIWDEPANGWKLIEGSYELQVGRSIADRRVSATLEV</sequence>
<dbReference type="InterPro" id="IPR036881">
    <property type="entry name" value="Glyco_hydro_3_C_sf"/>
</dbReference>
<dbReference type="Pfam" id="PF07691">
    <property type="entry name" value="PA14"/>
    <property type="match status" value="1"/>
</dbReference>
<accession>A0A918X3A1</accession>
<reference evidence="4" key="1">
    <citation type="journal article" date="2014" name="Int. J. Syst. Evol. Microbiol.">
        <title>Complete genome sequence of Corynebacterium casei LMG S-19264T (=DSM 44701T), isolated from a smear-ripened cheese.</title>
        <authorList>
            <consortium name="US DOE Joint Genome Institute (JGI-PGF)"/>
            <person name="Walter F."/>
            <person name="Albersmeier A."/>
            <person name="Kalinowski J."/>
            <person name="Ruckert C."/>
        </authorList>
    </citation>
    <scope>NUCLEOTIDE SEQUENCE</scope>
    <source>
        <strain evidence="4">JCM 4637</strain>
    </source>
</reference>
<dbReference type="EMBL" id="BMVC01000013">
    <property type="protein sequence ID" value="GHD07449.1"/>
    <property type="molecule type" value="Genomic_DNA"/>
</dbReference>
<comment type="similarity">
    <text evidence="1">Belongs to the glycosyl hydrolase 3 family.</text>
</comment>
<evidence type="ECO:0000313" key="4">
    <source>
        <dbReference type="EMBL" id="GHD07449.1"/>
    </source>
</evidence>
<comment type="caution">
    <text evidence="4">The sequence shown here is derived from an EMBL/GenBank/DDBJ whole genome shotgun (WGS) entry which is preliminary data.</text>
</comment>
<dbReference type="InterPro" id="IPR013783">
    <property type="entry name" value="Ig-like_fold"/>
</dbReference>